<evidence type="ECO:0008006" key="4">
    <source>
        <dbReference type="Google" id="ProtNLM"/>
    </source>
</evidence>
<keyword evidence="3" id="KW-1185">Reference proteome</keyword>
<reference evidence="3" key="1">
    <citation type="submission" date="2016-07" db="EMBL/GenBank/DDBJ databases">
        <authorList>
            <person name="See-Too W.S."/>
        </authorList>
    </citation>
    <scope>NUCLEOTIDE SEQUENCE [LARGE SCALE GENOMIC DNA]</scope>
    <source>
        <strain evidence="3">DSM 24743</strain>
    </source>
</reference>
<accession>A0A1C7DMW5</accession>
<feature type="transmembrane region" description="Helical" evidence="1">
    <location>
        <begin position="84"/>
        <end position="114"/>
    </location>
</feature>
<feature type="transmembrane region" description="Helical" evidence="1">
    <location>
        <begin position="134"/>
        <end position="161"/>
    </location>
</feature>
<dbReference type="RefSeq" id="WP_008499024.1">
    <property type="nucleotide sequence ID" value="NZ_CP016537.2"/>
</dbReference>
<dbReference type="Proteomes" id="UP000092687">
    <property type="component" value="Chromosome"/>
</dbReference>
<proteinExistence type="predicted"/>
<dbReference type="Pfam" id="PF04306">
    <property type="entry name" value="DUF456"/>
    <property type="match status" value="1"/>
</dbReference>
<keyword evidence="1" id="KW-0472">Membrane</keyword>
<reference evidence="3" key="2">
    <citation type="submission" date="2016-10" db="EMBL/GenBank/DDBJ databases">
        <authorList>
            <person name="See-Too W.S."/>
        </authorList>
    </citation>
    <scope>NUCLEOTIDE SEQUENCE [LARGE SCALE GENOMIC DNA]</scope>
    <source>
        <strain evidence="3">DSM 24743</strain>
    </source>
</reference>
<gene>
    <name evidence="2" type="ORF">BBI08_03240</name>
</gene>
<dbReference type="KEGG" id="phc:BBI08_03240"/>
<sequence>MEIIGWIVILLFFIIGFIGLVYPIIPAVLFIFGGFVMYGLFFSFSDLPWWFWAIQSLFVILLFGADALANAFGVKKFGGSKAGLWGSTIGLIVGPFVIPIVGILIGPFIGAIIAEILFNKSTLKKSFLSGVGSVVGFITSVFTKGIIQTVMITLFFITIYFSDK</sequence>
<protein>
    <recommendedName>
        <fullName evidence="4">DUF456 domain-containing protein</fullName>
    </recommendedName>
</protein>
<dbReference type="PANTHER" id="PTHR39165">
    <property type="entry name" value="IG HYPOTHETICAL 17883"/>
    <property type="match status" value="1"/>
</dbReference>
<evidence type="ECO:0000313" key="2">
    <source>
        <dbReference type="EMBL" id="ANU12919.1"/>
    </source>
</evidence>
<dbReference type="OrthoDB" id="9808460at2"/>
<dbReference type="InterPro" id="IPR007403">
    <property type="entry name" value="DUF456"/>
</dbReference>
<dbReference type="EMBL" id="CP016537">
    <property type="protein sequence ID" value="ANU12919.1"/>
    <property type="molecule type" value="Genomic_DNA"/>
</dbReference>
<dbReference type="STRING" id="1215089.BBI08_03240"/>
<dbReference type="PANTHER" id="PTHR39165:SF1">
    <property type="entry name" value="DUF456 DOMAIN-CONTAINING PROTEIN"/>
    <property type="match status" value="1"/>
</dbReference>
<name>A0A1C7DMW5_9BACL</name>
<evidence type="ECO:0000313" key="3">
    <source>
        <dbReference type="Proteomes" id="UP000092687"/>
    </source>
</evidence>
<keyword evidence="1" id="KW-1133">Transmembrane helix</keyword>
<keyword evidence="1" id="KW-0812">Transmembrane</keyword>
<evidence type="ECO:0000256" key="1">
    <source>
        <dbReference type="SAM" id="Phobius"/>
    </source>
</evidence>
<feature type="transmembrane region" description="Helical" evidence="1">
    <location>
        <begin position="49"/>
        <end position="72"/>
    </location>
</feature>
<feature type="transmembrane region" description="Helical" evidence="1">
    <location>
        <begin position="7"/>
        <end position="37"/>
    </location>
</feature>
<dbReference type="AlphaFoldDB" id="A0A1C7DMW5"/>
<organism evidence="2 3">
    <name type="scientific">Planococcus halocryophilus</name>
    <dbReference type="NCBI Taxonomy" id="1215089"/>
    <lineage>
        <taxon>Bacteria</taxon>
        <taxon>Bacillati</taxon>
        <taxon>Bacillota</taxon>
        <taxon>Bacilli</taxon>
        <taxon>Bacillales</taxon>
        <taxon>Caryophanaceae</taxon>
        <taxon>Planococcus</taxon>
    </lineage>
</organism>